<organism evidence="1 2">
    <name type="scientific">Colletotrichum cuscutae</name>
    <dbReference type="NCBI Taxonomy" id="1209917"/>
    <lineage>
        <taxon>Eukaryota</taxon>
        <taxon>Fungi</taxon>
        <taxon>Dikarya</taxon>
        <taxon>Ascomycota</taxon>
        <taxon>Pezizomycotina</taxon>
        <taxon>Sordariomycetes</taxon>
        <taxon>Hypocreomycetidae</taxon>
        <taxon>Glomerellales</taxon>
        <taxon>Glomerellaceae</taxon>
        <taxon>Colletotrichum</taxon>
        <taxon>Colletotrichum acutatum species complex</taxon>
    </lineage>
</organism>
<dbReference type="Proteomes" id="UP001239213">
    <property type="component" value="Unassembled WGS sequence"/>
</dbReference>
<dbReference type="EMBL" id="MPDP01000102">
    <property type="protein sequence ID" value="KAK1480988.1"/>
    <property type="molecule type" value="Genomic_DNA"/>
</dbReference>
<evidence type="ECO:0000313" key="1">
    <source>
        <dbReference type="EMBL" id="KAK1480988.1"/>
    </source>
</evidence>
<protein>
    <submittedName>
        <fullName evidence="1">Uncharacterized protein</fullName>
    </submittedName>
</protein>
<comment type="caution">
    <text evidence="1">The sequence shown here is derived from an EMBL/GenBank/DDBJ whole genome shotgun (WGS) entry which is preliminary data.</text>
</comment>
<dbReference type="AlphaFoldDB" id="A0AAI9VF02"/>
<keyword evidence="2" id="KW-1185">Reference proteome</keyword>
<accession>A0AAI9VF02</accession>
<evidence type="ECO:0000313" key="2">
    <source>
        <dbReference type="Proteomes" id="UP001239213"/>
    </source>
</evidence>
<gene>
    <name evidence="1" type="ORF">CCUS01_16048</name>
</gene>
<reference evidence="1" key="1">
    <citation type="submission" date="2016-11" db="EMBL/GenBank/DDBJ databases">
        <title>The genome sequence of Colletotrichum cuscutae.</title>
        <authorList>
            <person name="Baroncelli R."/>
        </authorList>
    </citation>
    <scope>NUCLEOTIDE SEQUENCE</scope>
    <source>
        <strain evidence="1">IMI 304802</strain>
    </source>
</reference>
<proteinExistence type="predicted"/>
<name>A0AAI9VF02_9PEZI</name>
<sequence>MLRTLDSELHQRPARPLGPSRGIYYAILVRPRTWRATPSTSPGKLCVAMTWCIADLQMQVGTWIETLFGSTFARQPATSEAVHLRTYPRIDPADTIENKIPLLTQSKQLGTSSEKSNTWLLSRSLPSSRS</sequence>